<feature type="compositionally biased region" description="Low complexity" evidence="1">
    <location>
        <begin position="178"/>
        <end position="192"/>
    </location>
</feature>
<keyword evidence="4" id="KW-1185">Reference proteome</keyword>
<dbReference type="SUPFAM" id="SSF109998">
    <property type="entry name" value="Triger factor/SurA peptide-binding domain-like"/>
    <property type="match status" value="1"/>
</dbReference>
<evidence type="ECO:0000256" key="2">
    <source>
        <dbReference type="SAM" id="SignalP"/>
    </source>
</evidence>
<proteinExistence type="predicted"/>
<evidence type="ECO:0000256" key="1">
    <source>
        <dbReference type="SAM" id="MobiDB-lite"/>
    </source>
</evidence>
<reference evidence="4" key="1">
    <citation type="journal article" date="2019" name="Int. J. Syst. Evol. Microbiol.">
        <title>The Global Catalogue of Microorganisms (GCM) 10K type strain sequencing project: providing services to taxonomists for standard genome sequencing and annotation.</title>
        <authorList>
            <consortium name="The Broad Institute Genomics Platform"/>
            <consortium name="The Broad Institute Genome Sequencing Center for Infectious Disease"/>
            <person name="Wu L."/>
            <person name="Ma J."/>
        </authorList>
    </citation>
    <scope>NUCLEOTIDE SEQUENCE [LARGE SCALE GENOMIC DNA]</scope>
    <source>
        <strain evidence="4">JCM 17130</strain>
    </source>
</reference>
<dbReference type="PROSITE" id="PS51257">
    <property type="entry name" value="PROKAR_LIPOPROTEIN"/>
    <property type="match status" value="1"/>
</dbReference>
<protein>
    <recommendedName>
        <fullName evidence="5">Lipoprotein</fullName>
    </recommendedName>
</protein>
<feature type="chain" id="PRO_5047502221" description="Lipoprotein" evidence="2">
    <location>
        <begin position="23"/>
        <end position="192"/>
    </location>
</feature>
<gene>
    <name evidence="3" type="ORF">ACFSE6_04855</name>
</gene>
<evidence type="ECO:0008006" key="5">
    <source>
        <dbReference type="Google" id="ProtNLM"/>
    </source>
</evidence>
<keyword evidence="2" id="KW-0732">Signal</keyword>
<dbReference type="Proteomes" id="UP001597277">
    <property type="component" value="Unassembled WGS sequence"/>
</dbReference>
<accession>A0ABW4L226</accession>
<dbReference type="EMBL" id="JBHUEE010000002">
    <property type="protein sequence ID" value="MFD1717152.1"/>
    <property type="molecule type" value="Genomic_DNA"/>
</dbReference>
<dbReference type="InterPro" id="IPR027304">
    <property type="entry name" value="Trigger_fact/SurA_dom_sf"/>
</dbReference>
<evidence type="ECO:0000313" key="4">
    <source>
        <dbReference type="Proteomes" id="UP001597277"/>
    </source>
</evidence>
<comment type="caution">
    <text evidence="3">The sequence shown here is derived from an EMBL/GenBank/DDBJ whole genome shotgun (WGS) entry which is preliminary data.</text>
</comment>
<organism evidence="3 4">
    <name type="scientific">Georgenia deserti</name>
    <dbReference type="NCBI Taxonomy" id="2093781"/>
    <lineage>
        <taxon>Bacteria</taxon>
        <taxon>Bacillati</taxon>
        <taxon>Actinomycetota</taxon>
        <taxon>Actinomycetes</taxon>
        <taxon>Micrococcales</taxon>
        <taxon>Bogoriellaceae</taxon>
        <taxon>Georgenia</taxon>
    </lineage>
</organism>
<evidence type="ECO:0000313" key="3">
    <source>
        <dbReference type="EMBL" id="MFD1717152.1"/>
    </source>
</evidence>
<feature type="signal peptide" evidence="2">
    <location>
        <begin position="1"/>
        <end position="22"/>
    </location>
</feature>
<dbReference type="Gene3D" id="1.10.4030.10">
    <property type="entry name" value="Porin chaperone SurA, peptide-binding domain"/>
    <property type="match status" value="1"/>
</dbReference>
<name>A0ABW4L226_9MICO</name>
<sequence>MALSRRGVRTVVALAACGAVVAGCSAQPGTAAVVNGTRITESQVDAATRDWNTISAQPVSLSQVAHTLVQAELFEPIATDAGYGYSDQQVEQALSQAATSQQMQPPEEYSEAAIDLGRFILQQGDISQSQDAQDLLTRLQQATDQAALEMNPRYGTPDSAGQIVPTSYPWLHQEDQGEQTGQSGQSEQQPGG</sequence>
<feature type="region of interest" description="Disordered" evidence="1">
    <location>
        <begin position="151"/>
        <end position="192"/>
    </location>
</feature>
<dbReference type="RefSeq" id="WP_388002824.1">
    <property type="nucleotide sequence ID" value="NZ_JBHUEE010000002.1"/>
</dbReference>